<proteinExistence type="inferred from homology"/>
<gene>
    <name evidence="4" type="ORF">DI555_15885</name>
</gene>
<dbReference type="Gene3D" id="3.40.50.1820">
    <property type="entry name" value="alpha/beta hydrolase"/>
    <property type="match status" value="1"/>
</dbReference>
<dbReference type="InterPro" id="IPR013094">
    <property type="entry name" value="AB_hydrolase_3"/>
</dbReference>
<name>A0A2W5Q7W0_9SPHN</name>
<dbReference type="EMBL" id="QFPX01000014">
    <property type="protein sequence ID" value="PZQ53507.1"/>
    <property type="molecule type" value="Genomic_DNA"/>
</dbReference>
<comment type="similarity">
    <text evidence="1">Belongs to the 'GDXG' lipolytic enzyme family.</text>
</comment>
<dbReference type="SUPFAM" id="SSF53474">
    <property type="entry name" value="alpha/beta-Hydrolases"/>
    <property type="match status" value="1"/>
</dbReference>
<evidence type="ECO:0000313" key="4">
    <source>
        <dbReference type="EMBL" id="PZQ53507.1"/>
    </source>
</evidence>
<dbReference type="Proteomes" id="UP000249082">
    <property type="component" value="Unassembled WGS sequence"/>
</dbReference>
<dbReference type="InterPro" id="IPR029058">
    <property type="entry name" value="AB_hydrolase_fold"/>
</dbReference>
<dbReference type="PANTHER" id="PTHR48081">
    <property type="entry name" value="AB HYDROLASE SUPERFAMILY PROTEIN C4A8.06C"/>
    <property type="match status" value="1"/>
</dbReference>
<reference evidence="4 5" key="1">
    <citation type="submission" date="2017-08" db="EMBL/GenBank/DDBJ databases">
        <title>Infants hospitalized years apart are colonized by the same room-sourced microbial strains.</title>
        <authorList>
            <person name="Brooks B."/>
            <person name="Olm M.R."/>
            <person name="Firek B.A."/>
            <person name="Baker R."/>
            <person name="Thomas B.C."/>
            <person name="Morowitz M.J."/>
            <person name="Banfield J.F."/>
        </authorList>
    </citation>
    <scope>NUCLEOTIDE SEQUENCE [LARGE SCALE GENOMIC DNA]</scope>
    <source>
        <strain evidence="4">S2_005_002_R2_33</strain>
    </source>
</reference>
<accession>A0A2W5Q7W0</accession>
<evidence type="ECO:0000259" key="3">
    <source>
        <dbReference type="Pfam" id="PF07859"/>
    </source>
</evidence>
<evidence type="ECO:0000256" key="1">
    <source>
        <dbReference type="ARBA" id="ARBA00010515"/>
    </source>
</evidence>
<dbReference type="AlphaFoldDB" id="A0A2W5Q7W0"/>
<evidence type="ECO:0000313" key="5">
    <source>
        <dbReference type="Proteomes" id="UP000249082"/>
    </source>
</evidence>
<comment type="caution">
    <text evidence="4">The sequence shown here is derived from an EMBL/GenBank/DDBJ whole genome shotgun (WGS) entry which is preliminary data.</text>
</comment>
<dbReference type="PANTHER" id="PTHR48081:SF30">
    <property type="entry name" value="ACETYL-HYDROLASE LIPR-RELATED"/>
    <property type="match status" value="1"/>
</dbReference>
<dbReference type="GO" id="GO:0004806">
    <property type="term" value="F:triacylglycerol lipase activity"/>
    <property type="evidence" value="ECO:0007669"/>
    <property type="project" value="TreeGrafter"/>
</dbReference>
<sequence>MGQHAAAKPQFEADGDVRVPAFVLPVSSLLSEEAAAFQRSRAGMAAFDAAGEQEADVAVRREQINAYAAEGVARLRENFAVEIVPKTIGGVEVLDVTPSDGSYDPERVLINLHGGAFTVGWDGIALMEAIPIAALGKLRVVSVNYRMAPEYRHPAGVEDVAAVYAALLQDYAPGRIGIYGGSAGGALTAQAAAWLPAHGLPQAGAVGIFGAGGVPFGAGESAYVAGYIDGSFPPPPADGSTPIDITRGYFDGCDPRDPSAWPGYHLDVLATFPPTLIITGTRAMDLSPAIFTNSQLLKAGIRSTLIVGEGMGHCYHYGLHMPEGRDAVAHILSFFRENLSR</sequence>
<organism evidence="4 5">
    <name type="scientific">Novosphingobium pentaromativorans</name>
    <dbReference type="NCBI Taxonomy" id="205844"/>
    <lineage>
        <taxon>Bacteria</taxon>
        <taxon>Pseudomonadati</taxon>
        <taxon>Pseudomonadota</taxon>
        <taxon>Alphaproteobacteria</taxon>
        <taxon>Sphingomonadales</taxon>
        <taxon>Sphingomonadaceae</taxon>
        <taxon>Novosphingobium</taxon>
    </lineage>
</organism>
<evidence type="ECO:0000256" key="2">
    <source>
        <dbReference type="ARBA" id="ARBA00022801"/>
    </source>
</evidence>
<protein>
    <submittedName>
        <fullName evidence="4">Alpha/beta hydrolase</fullName>
    </submittedName>
</protein>
<dbReference type="Pfam" id="PF07859">
    <property type="entry name" value="Abhydrolase_3"/>
    <property type="match status" value="1"/>
</dbReference>
<dbReference type="InterPro" id="IPR050300">
    <property type="entry name" value="GDXG_lipolytic_enzyme"/>
</dbReference>
<feature type="domain" description="Alpha/beta hydrolase fold-3" evidence="3">
    <location>
        <begin position="109"/>
        <end position="316"/>
    </location>
</feature>
<keyword evidence="2 4" id="KW-0378">Hydrolase</keyword>